<evidence type="ECO:0000256" key="7">
    <source>
        <dbReference type="ARBA" id="ARBA00022989"/>
    </source>
</evidence>
<dbReference type="PRINTS" id="PR00260">
    <property type="entry name" value="CHEMTRNSDUCR"/>
</dbReference>
<dbReference type="Pfam" id="PF00015">
    <property type="entry name" value="MCPsignal"/>
    <property type="match status" value="1"/>
</dbReference>
<evidence type="ECO:0000256" key="8">
    <source>
        <dbReference type="ARBA" id="ARBA00023136"/>
    </source>
</evidence>
<evidence type="ECO:0000259" key="13">
    <source>
        <dbReference type="PROSITE" id="PS50111"/>
    </source>
</evidence>
<comment type="similarity">
    <text evidence="10">Belongs to the methyl-accepting chemotaxis (MCP) protein family.</text>
</comment>
<evidence type="ECO:0000256" key="10">
    <source>
        <dbReference type="ARBA" id="ARBA00029447"/>
    </source>
</evidence>
<dbReference type="InterPro" id="IPR003660">
    <property type="entry name" value="HAMP_dom"/>
</dbReference>
<dbReference type="Gene3D" id="1.20.120.30">
    <property type="entry name" value="Aspartate receptor, ligand-binding domain"/>
    <property type="match status" value="1"/>
</dbReference>
<keyword evidence="9 11" id="KW-0807">Transducer</keyword>
<evidence type="ECO:0000256" key="4">
    <source>
        <dbReference type="ARBA" id="ARBA00022500"/>
    </source>
</evidence>
<evidence type="ECO:0000256" key="11">
    <source>
        <dbReference type="PROSITE-ProRule" id="PRU00284"/>
    </source>
</evidence>
<dbReference type="InterPro" id="IPR003122">
    <property type="entry name" value="Tar_rcpt_lig-bd"/>
</dbReference>
<feature type="domain" description="Methyl-accepting transducer" evidence="13">
    <location>
        <begin position="289"/>
        <end position="518"/>
    </location>
</feature>
<evidence type="ECO:0000256" key="9">
    <source>
        <dbReference type="ARBA" id="ARBA00023224"/>
    </source>
</evidence>
<evidence type="ECO:0000256" key="6">
    <source>
        <dbReference type="ARBA" id="ARBA00022692"/>
    </source>
</evidence>
<dbReference type="Proteomes" id="UP000677515">
    <property type="component" value="Chromosome"/>
</dbReference>
<feature type="domain" description="HAMP" evidence="14">
    <location>
        <begin position="230"/>
        <end position="284"/>
    </location>
</feature>
<protein>
    <submittedName>
        <fullName evidence="15">Methyl-accepting chemotaxis protein</fullName>
    </submittedName>
</protein>
<dbReference type="InterPro" id="IPR051310">
    <property type="entry name" value="MCP_chemotaxis"/>
</dbReference>
<dbReference type="Gene3D" id="1.10.287.950">
    <property type="entry name" value="Methyl-accepting chemotaxis protein"/>
    <property type="match status" value="1"/>
</dbReference>
<dbReference type="InterPro" id="IPR004089">
    <property type="entry name" value="MCPsignal_dom"/>
</dbReference>
<evidence type="ECO:0000256" key="2">
    <source>
        <dbReference type="ARBA" id="ARBA00022475"/>
    </source>
</evidence>
<reference evidence="15 16" key="1">
    <citation type="submission" date="2021-01" db="EMBL/GenBank/DDBJ databases">
        <title>Complete genome sequence of Erwinia rhapontici MAFF 311153.</title>
        <authorList>
            <person name="Morohoshi T."/>
            <person name="Someya N."/>
        </authorList>
    </citation>
    <scope>NUCLEOTIDE SEQUENCE [LARGE SCALE GENOMIC DNA]</scope>
    <source>
        <strain evidence="15 16">MAFF 311153</strain>
    </source>
</reference>
<proteinExistence type="inferred from homology"/>
<evidence type="ECO:0000313" key="16">
    <source>
        <dbReference type="Proteomes" id="UP000677515"/>
    </source>
</evidence>
<dbReference type="PROSITE" id="PS50885">
    <property type="entry name" value="HAMP"/>
    <property type="match status" value="1"/>
</dbReference>
<evidence type="ECO:0000256" key="12">
    <source>
        <dbReference type="SAM" id="Phobius"/>
    </source>
</evidence>
<dbReference type="PROSITE" id="PS50111">
    <property type="entry name" value="CHEMOTAXIS_TRANSDUC_2"/>
    <property type="match status" value="1"/>
</dbReference>
<feature type="transmembrane region" description="Helical" evidence="12">
    <location>
        <begin position="209"/>
        <end position="233"/>
    </location>
</feature>
<keyword evidence="8 12" id="KW-0472">Membrane</keyword>
<dbReference type="Pfam" id="PF02203">
    <property type="entry name" value="TarH"/>
    <property type="match status" value="1"/>
</dbReference>
<dbReference type="PANTHER" id="PTHR43531">
    <property type="entry name" value="PROTEIN ICFG"/>
    <property type="match status" value="1"/>
</dbReference>
<keyword evidence="2" id="KW-1003">Cell membrane</keyword>
<name>A0ABN6DLG7_ERWRD</name>
<evidence type="ECO:0000313" key="15">
    <source>
        <dbReference type="EMBL" id="BCQ35501.1"/>
    </source>
</evidence>
<dbReference type="InterPro" id="IPR035440">
    <property type="entry name" value="4HB_MCP_dom_sf"/>
</dbReference>
<dbReference type="SUPFAM" id="SSF47170">
    <property type="entry name" value="Aspartate receptor, ligand-binding domain"/>
    <property type="match status" value="1"/>
</dbReference>
<sequence length="533" mass="58330">MSLITILPLRALLRRPRFALLMTGWGWLRSLRGGFILFLLVFSLLQCASVLLLTRLVSSTGDNISEIHTLSGRQALLDKARMELLTASDNSHRAGIYLMQDNQTGSVDSWKSLAETAQTSLQNARKLFGQYPVAQDSPLKQNFDMLADGLQEQLKGLNAKDIDAFFMVPMQAFQQQFNDTYYQVLTQANHQADDLNLSTLSSLTTSRNLSLGISALLGGLLLLSGGLLLMGVIQPMERVSRWLAQIATGDISQQAYQSRYQSTEISQLIQNVDGMQQGLRHIVGEINAISGAVRGSADRMAQQNDEFSAHNQQQSSAFEHISQRLNRVAEEVGHSVTFTHHATQQVQAADELTRRCGTVVTAVDAQMRQIVDASGEIAGIVTLLEGISLQTRLVALNAAIESAHAGVYGRSFSIVAKEIGLLSEKSSASTRLIDGLIGSTHQHIDSGFSQVQTLEGLYREITHAVSGVVTLLSELQHNADAQSKRVNAIALEITRLNQQVKESEQLTRRSAGTSEALVDHAQRLSHSVSQFVM</sequence>
<keyword evidence="7 12" id="KW-1133">Transmembrane helix</keyword>
<keyword evidence="16" id="KW-1185">Reference proteome</keyword>
<dbReference type="SUPFAM" id="SSF58104">
    <property type="entry name" value="Methyl-accepting chemotaxis protein (MCP) signaling domain"/>
    <property type="match status" value="1"/>
</dbReference>
<comment type="subcellular location">
    <subcellularLocation>
        <location evidence="1">Cell inner membrane</location>
        <topology evidence="1">Multi-pass membrane protein</topology>
    </subcellularLocation>
</comment>
<organism evidence="15 16">
    <name type="scientific">Erwinia rhapontici</name>
    <name type="common">Pectobacterium rhapontici</name>
    <dbReference type="NCBI Taxonomy" id="55212"/>
    <lineage>
        <taxon>Bacteria</taxon>
        <taxon>Pseudomonadati</taxon>
        <taxon>Pseudomonadota</taxon>
        <taxon>Gammaproteobacteria</taxon>
        <taxon>Enterobacterales</taxon>
        <taxon>Erwiniaceae</taxon>
        <taxon>Erwinia</taxon>
    </lineage>
</organism>
<gene>
    <name evidence="15" type="primary">cheD_1</name>
    <name evidence="15" type="ORF">ERHA53_28440</name>
</gene>
<dbReference type="InterPro" id="IPR004090">
    <property type="entry name" value="Chemotax_Me-accpt_rcpt"/>
</dbReference>
<evidence type="ECO:0000259" key="14">
    <source>
        <dbReference type="PROSITE" id="PS50885"/>
    </source>
</evidence>
<keyword evidence="3" id="KW-0488">Methylation</keyword>
<dbReference type="SMART" id="SM00283">
    <property type="entry name" value="MA"/>
    <property type="match status" value="1"/>
</dbReference>
<keyword evidence="4" id="KW-0145">Chemotaxis</keyword>
<accession>A0ABN6DLG7</accession>
<dbReference type="PANTHER" id="PTHR43531:SF11">
    <property type="entry name" value="METHYL-ACCEPTING CHEMOTAXIS PROTEIN 3"/>
    <property type="match status" value="1"/>
</dbReference>
<evidence type="ECO:0000256" key="3">
    <source>
        <dbReference type="ARBA" id="ARBA00022481"/>
    </source>
</evidence>
<keyword evidence="6 12" id="KW-0812">Transmembrane</keyword>
<dbReference type="EMBL" id="AP024329">
    <property type="protein sequence ID" value="BCQ35501.1"/>
    <property type="molecule type" value="Genomic_DNA"/>
</dbReference>
<dbReference type="SMART" id="SM00319">
    <property type="entry name" value="TarH"/>
    <property type="match status" value="1"/>
</dbReference>
<evidence type="ECO:0000256" key="5">
    <source>
        <dbReference type="ARBA" id="ARBA00022519"/>
    </source>
</evidence>
<keyword evidence="5" id="KW-0997">Cell inner membrane</keyword>
<dbReference type="CDD" id="cd19407">
    <property type="entry name" value="Tar_Tsr_sensor"/>
    <property type="match status" value="1"/>
</dbReference>
<evidence type="ECO:0000256" key="1">
    <source>
        <dbReference type="ARBA" id="ARBA00004429"/>
    </source>
</evidence>
<dbReference type="RefSeq" id="WP_212812925.1">
    <property type="nucleotide sequence ID" value="NZ_AP024329.1"/>
</dbReference>
<feature type="transmembrane region" description="Helical" evidence="12">
    <location>
        <begin position="35"/>
        <end position="54"/>
    </location>
</feature>